<keyword evidence="5 7" id="KW-1133">Transmembrane helix</keyword>
<keyword evidence="3" id="KW-1003">Cell membrane</keyword>
<dbReference type="SUPFAM" id="SSF161098">
    <property type="entry name" value="MetI-like"/>
    <property type="match status" value="1"/>
</dbReference>
<feature type="transmembrane region" description="Helical" evidence="7">
    <location>
        <begin position="104"/>
        <end position="126"/>
    </location>
</feature>
<evidence type="ECO:0000313" key="9">
    <source>
        <dbReference type="EMBL" id="QBE96060.1"/>
    </source>
</evidence>
<feature type="transmembrane region" description="Helical" evidence="7">
    <location>
        <begin position="237"/>
        <end position="258"/>
    </location>
</feature>
<name>A0A4P6LXW1_9FIRM</name>
<dbReference type="PANTHER" id="PTHR43744:SF12">
    <property type="entry name" value="ABC TRANSPORTER PERMEASE PROTEIN MG189-RELATED"/>
    <property type="match status" value="1"/>
</dbReference>
<feature type="transmembrane region" description="Helical" evidence="7">
    <location>
        <begin position="7"/>
        <end position="29"/>
    </location>
</feature>
<gene>
    <name evidence="9" type="primary">araQ_16</name>
    <name evidence="10" type="ORF">E5259_28360</name>
    <name evidence="9" type="ORF">PMF13cell1_01598</name>
</gene>
<dbReference type="InterPro" id="IPR000515">
    <property type="entry name" value="MetI-like"/>
</dbReference>
<reference evidence="9 11" key="1">
    <citation type="submission" date="2019-01" db="EMBL/GenBank/DDBJ databases">
        <title>PMF-metabolizing Aryl O-demethylase.</title>
        <authorList>
            <person name="Kim M."/>
        </authorList>
    </citation>
    <scope>NUCLEOTIDE SEQUENCE [LARGE SCALE GENOMIC DNA]</scope>
    <source>
        <strain evidence="9 11">PMF1</strain>
    </source>
</reference>
<protein>
    <submittedName>
        <fullName evidence="10">Carbohydrate ABC transporter permease</fullName>
    </submittedName>
    <submittedName>
        <fullName evidence="9">L-arabinose transport system permease protein AraQ</fullName>
    </submittedName>
</protein>
<evidence type="ECO:0000313" key="12">
    <source>
        <dbReference type="Proteomes" id="UP000515789"/>
    </source>
</evidence>
<dbReference type="Pfam" id="PF00528">
    <property type="entry name" value="BPD_transp_1"/>
    <property type="match status" value="1"/>
</dbReference>
<dbReference type="Proteomes" id="UP000289794">
    <property type="component" value="Chromosome"/>
</dbReference>
<evidence type="ECO:0000256" key="6">
    <source>
        <dbReference type="ARBA" id="ARBA00023136"/>
    </source>
</evidence>
<dbReference type="CDD" id="cd06261">
    <property type="entry name" value="TM_PBP2"/>
    <property type="match status" value="1"/>
</dbReference>
<evidence type="ECO:0000256" key="1">
    <source>
        <dbReference type="ARBA" id="ARBA00004651"/>
    </source>
</evidence>
<comment type="subcellular location">
    <subcellularLocation>
        <location evidence="1 7">Cell membrane</location>
        <topology evidence="1 7">Multi-pass membrane protein</topology>
    </subcellularLocation>
</comment>
<evidence type="ECO:0000259" key="8">
    <source>
        <dbReference type="PROSITE" id="PS50928"/>
    </source>
</evidence>
<dbReference type="AlphaFoldDB" id="A0A4P6LXW1"/>
<dbReference type="GO" id="GO:0055085">
    <property type="term" value="P:transmembrane transport"/>
    <property type="evidence" value="ECO:0007669"/>
    <property type="project" value="InterPro"/>
</dbReference>
<keyword evidence="6 7" id="KW-0472">Membrane</keyword>
<evidence type="ECO:0000256" key="7">
    <source>
        <dbReference type="RuleBase" id="RU363032"/>
    </source>
</evidence>
<evidence type="ECO:0000256" key="2">
    <source>
        <dbReference type="ARBA" id="ARBA00022448"/>
    </source>
</evidence>
<sequence>MNKVSNIIKYAVLAAVTLIFIFPLVWVFYNSFKTNSELFENPWALPGSINFENYIYAWKQANIGQYFLNSIIVCVSALFLCLLLSTTAAFALTRLKWKLSNAAMMIFLVGMMIPIHSTLIPLFLMFSKAGIINSHLSLIIPYTTSGMPIAIFIMTGFLKSFPAEIEESAIIDGATMRTLFLRITIPIAKPSIATVAIYSFVSMWNELNYALVFLNDQSKMTLPIGLNSFKGQYSTNYVAMFAAVAITVLPSIIIFSIFNKQVIEGMTSGAVKG</sequence>
<feature type="transmembrane region" description="Helical" evidence="7">
    <location>
        <begin position="179"/>
        <end position="201"/>
    </location>
</feature>
<dbReference type="RefSeq" id="WP_018596144.1">
    <property type="nucleotide sequence ID" value="NZ_AP031416.1"/>
</dbReference>
<accession>A0A4P6LXW1</accession>
<evidence type="ECO:0000256" key="5">
    <source>
        <dbReference type="ARBA" id="ARBA00022989"/>
    </source>
</evidence>
<dbReference type="InterPro" id="IPR035906">
    <property type="entry name" value="MetI-like_sf"/>
</dbReference>
<dbReference type="KEGG" id="bpro:PMF13cell1_01598"/>
<feature type="transmembrane region" description="Helical" evidence="7">
    <location>
        <begin position="138"/>
        <end position="158"/>
    </location>
</feature>
<evidence type="ECO:0000256" key="4">
    <source>
        <dbReference type="ARBA" id="ARBA00022692"/>
    </source>
</evidence>
<evidence type="ECO:0000256" key="3">
    <source>
        <dbReference type="ARBA" id="ARBA00022475"/>
    </source>
</evidence>
<comment type="similarity">
    <text evidence="7">Belongs to the binding-protein-dependent transport system permease family.</text>
</comment>
<dbReference type="EMBL" id="CP035945">
    <property type="protein sequence ID" value="QBE96060.1"/>
    <property type="molecule type" value="Genomic_DNA"/>
</dbReference>
<feature type="transmembrane region" description="Helical" evidence="7">
    <location>
        <begin position="66"/>
        <end position="92"/>
    </location>
</feature>
<proteinExistence type="inferred from homology"/>
<dbReference type="EMBL" id="CP039126">
    <property type="protein sequence ID" value="QMW81163.1"/>
    <property type="molecule type" value="Genomic_DNA"/>
</dbReference>
<dbReference type="PROSITE" id="PS50928">
    <property type="entry name" value="ABC_TM1"/>
    <property type="match status" value="1"/>
</dbReference>
<dbReference type="GO" id="GO:0005886">
    <property type="term" value="C:plasma membrane"/>
    <property type="evidence" value="ECO:0007669"/>
    <property type="project" value="UniProtKB-SubCell"/>
</dbReference>
<evidence type="ECO:0000313" key="10">
    <source>
        <dbReference type="EMBL" id="QMW81163.1"/>
    </source>
</evidence>
<dbReference type="PANTHER" id="PTHR43744">
    <property type="entry name" value="ABC TRANSPORTER PERMEASE PROTEIN MG189-RELATED-RELATED"/>
    <property type="match status" value="1"/>
</dbReference>
<dbReference type="Gene3D" id="1.10.3720.10">
    <property type="entry name" value="MetI-like"/>
    <property type="match status" value="1"/>
</dbReference>
<keyword evidence="2 7" id="KW-0813">Transport</keyword>
<feature type="domain" description="ABC transmembrane type-1" evidence="8">
    <location>
        <begin position="67"/>
        <end position="258"/>
    </location>
</feature>
<dbReference type="GeneID" id="75053343"/>
<keyword evidence="4 7" id="KW-0812">Transmembrane</keyword>
<organism evidence="9 11">
    <name type="scientific">Blautia producta</name>
    <dbReference type="NCBI Taxonomy" id="33035"/>
    <lineage>
        <taxon>Bacteria</taxon>
        <taxon>Bacillati</taxon>
        <taxon>Bacillota</taxon>
        <taxon>Clostridia</taxon>
        <taxon>Lachnospirales</taxon>
        <taxon>Lachnospiraceae</taxon>
        <taxon>Blautia</taxon>
    </lineage>
</organism>
<reference evidence="10 12" key="2">
    <citation type="submission" date="2019-04" db="EMBL/GenBank/DDBJ databases">
        <authorList>
            <person name="Schori C."/>
            <person name="Ahrens C."/>
        </authorList>
    </citation>
    <scope>NUCLEOTIDE SEQUENCE [LARGE SCALE GENOMIC DNA]</scope>
    <source>
        <strain evidence="10 12">DSM 2950</strain>
    </source>
</reference>
<evidence type="ECO:0000313" key="11">
    <source>
        <dbReference type="Proteomes" id="UP000289794"/>
    </source>
</evidence>
<dbReference type="Proteomes" id="UP000515789">
    <property type="component" value="Chromosome"/>
</dbReference>